<sequence length="142" mass="16774">MPLIQGGIVDSHFQVSEIGYDTHQVFDAGYLENQLELPIPLRKMEPAYSESHLGGEIKQPYTDEMMEKSIERRQRRMIKNRESAARSRARKQAYTKQLEHDVVRLRETNSWLRRRKEVQNRLFSNSHSGPKYQLRRTSSTEL</sequence>
<comment type="caution">
    <text evidence="1">The sequence shown here is derived from an EMBL/GenBank/DDBJ whole genome shotgun (WGS) entry which is preliminary data.</text>
</comment>
<gene>
    <name evidence="1" type="ORF">M9H77_31955</name>
</gene>
<dbReference type="Proteomes" id="UP001060085">
    <property type="component" value="Linkage Group LG07"/>
</dbReference>
<protein>
    <submittedName>
        <fullName evidence="1">Uncharacterized protein</fullName>
    </submittedName>
</protein>
<reference evidence="2" key="1">
    <citation type="journal article" date="2023" name="Nat. Plants">
        <title>Single-cell RNA sequencing provides a high-resolution roadmap for understanding the multicellular compartmentation of specialized metabolism.</title>
        <authorList>
            <person name="Sun S."/>
            <person name="Shen X."/>
            <person name="Li Y."/>
            <person name="Li Y."/>
            <person name="Wang S."/>
            <person name="Li R."/>
            <person name="Zhang H."/>
            <person name="Shen G."/>
            <person name="Guo B."/>
            <person name="Wei J."/>
            <person name="Xu J."/>
            <person name="St-Pierre B."/>
            <person name="Chen S."/>
            <person name="Sun C."/>
        </authorList>
    </citation>
    <scope>NUCLEOTIDE SEQUENCE [LARGE SCALE GENOMIC DNA]</scope>
</reference>
<proteinExistence type="predicted"/>
<evidence type="ECO:0000313" key="1">
    <source>
        <dbReference type="EMBL" id="KAI5654768.1"/>
    </source>
</evidence>
<evidence type="ECO:0000313" key="2">
    <source>
        <dbReference type="Proteomes" id="UP001060085"/>
    </source>
</evidence>
<organism evidence="1 2">
    <name type="scientific">Catharanthus roseus</name>
    <name type="common">Madagascar periwinkle</name>
    <name type="synonym">Vinca rosea</name>
    <dbReference type="NCBI Taxonomy" id="4058"/>
    <lineage>
        <taxon>Eukaryota</taxon>
        <taxon>Viridiplantae</taxon>
        <taxon>Streptophyta</taxon>
        <taxon>Embryophyta</taxon>
        <taxon>Tracheophyta</taxon>
        <taxon>Spermatophyta</taxon>
        <taxon>Magnoliopsida</taxon>
        <taxon>eudicotyledons</taxon>
        <taxon>Gunneridae</taxon>
        <taxon>Pentapetalae</taxon>
        <taxon>asterids</taxon>
        <taxon>lamiids</taxon>
        <taxon>Gentianales</taxon>
        <taxon>Apocynaceae</taxon>
        <taxon>Rauvolfioideae</taxon>
        <taxon>Vinceae</taxon>
        <taxon>Catharanthinae</taxon>
        <taxon>Catharanthus</taxon>
    </lineage>
</organism>
<name>A0ACC0A3X2_CATRO</name>
<keyword evidence="2" id="KW-1185">Reference proteome</keyword>
<accession>A0ACC0A3X2</accession>
<dbReference type="EMBL" id="CM044707">
    <property type="protein sequence ID" value="KAI5654768.1"/>
    <property type="molecule type" value="Genomic_DNA"/>
</dbReference>